<evidence type="ECO:0000313" key="9">
    <source>
        <dbReference type="EMBL" id="ESQ40581.1"/>
    </source>
</evidence>
<feature type="compositionally biased region" description="Basic and acidic residues" evidence="6">
    <location>
        <begin position="377"/>
        <end position="391"/>
    </location>
</feature>
<feature type="compositionally biased region" description="Polar residues" evidence="6">
    <location>
        <begin position="365"/>
        <end position="374"/>
    </location>
</feature>
<dbReference type="STRING" id="72664.V4N561"/>
<feature type="coiled-coil region" evidence="5">
    <location>
        <begin position="116"/>
        <end position="200"/>
    </location>
</feature>
<comment type="subcellular location">
    <subcellularLocation>
        <location evidence="1">Membrane</location>
    </subcellularLocation>
</comment>
<reference evidence="9 10" key="1">
    <citation type="journal article" date="2013" name="Front. Plant Sci.">
        <title>The Reference Genome of the Halophytic Plant Eutrema salsugineum.</title>
        <authorList>
            <person name="Yang R."/>
            <person name="Jarvis D.E."/>
            <person name="Chen H."/>
            <person name="Beilstein M.A."/>
            <person name="Grimwood J."/>
            <person name="Jenkins J."/>
            <person name="Shu S."/>
            <person name="Prochnik S."/>
            <person name="Xin M."/>
            <person name="Ma C."/>
            <person name="Schmutz J."/>
            <person name="Wing R.A."/>
            <person name="Mitchell-Olds T."/>
            <person name="Schumaker K.S."/>
            <person name="Wang X."/>
        </authorList>
    </citation>
    <scope>NUCLEOTIDE SEQUENCE [LARGE SCALE GENOMIC DNA]</scope>
</reference>
<evidence type="ECO:0000256" key="3">
    <source>
        <dbReference type="ARBA" id="ARBA00022989"/>
    </source>
</evidence>
<dbReference type="PANTHER" id="PTHR31422">
    <property type="entry name" value="BNAANNG28530D PROTEIN"/>
    <property type="match status" value="1"/>
</dbReference>
<dbReference type="InterPro" id="IPR007656">
    <property type="entry name" value="GTD-bd"/>
</dbReference>
<evidence type="ECO:0000256" key="7">
    <source>
        <dbReference type="SAM" id="Phobius"/>
    </source>
</evidence>
<sequence>MEEAFEFRDEKTRVIALGIGAIQVFLLALISVNFWWLLCAISWDCELDTVQVMDLRIVSPPRDVVRCCDCGCNCSLNYASPDSWIRSVKRKYEEFENEKRFHIPALDDLDLSSNAKVQIENECELLRETVSSQQESIQDLYAELDEERNAASTAASEAMSMILRLQREKAEIQMELRQFKRFAEEKMEHDQQELLALEDLIYKREQTIQALTYEAQAYRHRMMSYGVTEAEVDGEKNMLSRNPSMADNDFQYDLPTYDYPPLKCNVNENPDPLEADIDVDDVEKYPLTDSPHGRENLKTLERRISQMERIPSFTPSNGDVSGGGAYLEKVVVGQSPRRQRHFRRVSTGSSTSLLGTTREQRPDFSNDSPRSKSGSFKKMEDASYAEGKGDSSELGDNDMNDRVYTIDSVHHGVSHSGVAEQKFRDDTADGYGEKLNQPDLGDPDITKLYMRLQALEADRESMRQAIMSMRTEKAQMVLLKEIAQHLSKDVIPERRLPLRKASIVGAFSFISLFKWITSFVLWRKKARRSKYMNGMQGNNMGLKMLLEKTPRIRQWRCLSSTQV</sequence>
<organism evidence="9 10">
    <name type="scientific">Eutrema salsugineum</name>
    <name type="common">Saltwater cress</name>
    <name type="synonym">Sisymbrium salsugineum</name>
    <dbReference type="NCBI Taxonomy" id="72664"/>
    <lineage>
        <taxon>Eukaryota</taxon>
        <taxon>Viridiplantae</taxon>
        <taxon>Streptophyta</taxon>
        <taxon>Embryophyta</taxon>
        <taxon>Tracheophyta</taxon>
        <taxon>Spermatophyta</taxon>
        <taxon>Magnoliopsida</taxon>
        <taxon>eudicotyledons</taxon>
        <taxon>Gunneridae</taxon>
        <taxon>Pentapetalae</taxon>
        <taxon>rosids</taxon>
        <taxon>malvids</taxon>
        <taxon>Brassicales</taxon>
        <taxon>Brassicaceae</taxon>
        <taxon>Eutremeae</taxon>
        <taxon>Eutrema</taxon>
    </lineage>
</organism>
<feature type="transmembrane region" description="Helical" evidence="7">
    <location>
        <begin position="501"/>
        <end position="522"/>
    </location>
</feature>
<protein>
    <recommendedName>
        <fullName evidence="8">GTD-binding domain-containing protein</fullName>
    </recommendedName>
</protein>
<dbReference type="PROSITE" id="PS51775">
    <property type="entry name" value="GTD_BINDING"/>
    <property type="match status" value="1"/>
</dbReference>
<keyword evidence="10" id="KW-1185">Reference proteome</keyword>
<feature type="transmembrane region" description="Helical" evidence="7">
    <location>
        <begin position="14"/>
        <end position="38"/>
    </location>
</feature>
<dbReference type="GO" id="GO:0080115">
    <property type="term" value="F:myosin XI tail binding"/>
    <property type="evidence" value="ECO:0007669"/>
    <property type="project" value="EnsemblPlants"/>
</dbReference>
<dbReference type="Pfam" id="PF04576">
    <property type="entry name" value="Zein-binding"/>
    <property type="match status" value="1"/>
</dbReference>
<feature type="domain" description="GTD-binding" evidence="8">
    <location>
        <begin position="121"/>
        <end position="219"/>
    </location>
</feature>
<dbReference type="GO" id="GO:0016020">
    <property type="term" value="C:membrane"/>
    <property type="evidence" value="ECO:0007669"/>
    <property type="project" value="UniProtKB-SubCell"/>
</dbReference>
<dbReference type="Proteomes" id="UP000030689">
    <property type="component" value="Unassembled WGS sequence"/>
</dbReference>
<accession>V4N561</accession>
<evidence type="ECO:0000256" key="5">
    <source>
        <dbReference type="SAM" id="Coils"/>
    </source>
</evidence>
<evidence type="ECO:0000259" key="8">
    <source>
        <dbReference type="PROSITE" id="PS51775"/>
    </source>
</evidence>
<keyword evidence="4 7" id="KW-0472">Membrane</keyword>
<evidence type="ECO:0000256" key="2">
    <source>
        <dbReference type="ARBA" id="ARBA00022692"/>
    </source>
</evidence>
<evidence type="ECO:0000256" key="1">
    <source>
        <dbReference type="ARBA" id="ARBA00004370"/>
    </source>
</evidence>
<keyword evidence="2 7" id="KW-0812">Transmembrane</keyword>
<evidence type="ECO:0000313" key="10">
    <source>
        <dbReference type="Proteomes" id="UP000030689"/>
    </source>
</evidence>
<dbReference type="PANTHER" id="PTHR31422:SF0">
    <property type="entry name" value="MYOSIN-BINDING PROTEIN 7"/>
    <property type="match status" value="1"/>
</dbReference>
<name>V4N561_EUTSA</name>
<feature type="compositionally biased region" description="Low complexity" evidence="6">
    <location>
        <begin position="346"/>
        <end position="357"/>
    </location>
</feature>
<dbReference type="Gramene" id="ESQ40581">
    <property type="protein sequence ID" value="ESQ40581"/>
    <property type="gene ID" value="EUTSA_v10013131mg"/>
</dbReference>
<dbReference type="AlphaFoldDB" id="V4N561"/>
<feature type="coiled-coil region" evidence="5">
    <location>
        <begin position="445"/>
        <end position="472"/>
    </location>
</feature>
<proteinExistence type="predicted"/>
<keyword evidence="3 7" id="KW-1133">Transmembrane helix</keyword>
<gene>
    <name evidence="9" type="ORF">EUTSA_v10013131mg</name>
</gene>
<dbReference type="eggNOG" id="ENOG502R5YD">
    <property type="taxonomic scope" value="Eukaryota"/>
</dbReference>
<keyword evidence="5" id="KW-0175">Coiled coil</keyword>
<dbReference type="OMA" id="VVRCCDC"/>
<dbReference type="GO" id="GO:0030133">
    <property type="term" value="C:transport vesicle"/>
    <property type="evidence" value="ECO:0007669"/>
    <property type="project" value="EnsemblPlants"/>
</dbReference>
<feature type="region of interest" description="Disordered" evidence="6">
    <location>
        <begin position="332"/>
        <end position="399"/>
    </location>
</feature>
<dbReference type="EMBL" id="KI517464">
    <property type="protein sequence ID" value="ESQ40581.1"/>
    <property type="molecule type" value="Genomic_DNA"/>
</dbReference>
<dbReference type="KEGG" id="eus:EUTSA_v10013131mg"/>
<evidence type="ECO:0000256" key="6">
    <source>
        <dbReference type="SAM" id="MobiDB-lite"/>
    </source>
</evidence>
<evidence type="ECO:0000256" key="4">
    <source>
        <dbReference type="ARBA" id="ARBA00023136"/>
    </source>
</evidence>